<dbReference type="Pfam" id="PF03480">
    <property type="entry name" value="DctP"/>
    <property type="match status" value="1"/>
</dbReference>
<sequence length="328" mass="34696">MFARKITATAVLGAAVATAGIASAGELSFANFMPSNHPYVASTFQPFADEVAQLTDGKVTVKLYSGGELGAGPVQQYNRVVDGVADLAVSLPGYTASQFPLTLLSELPGVLKEKTGTEDIYRNLALFGRDYRRVHLVALWSNAENVLFTRDKAVHSPADLKGMKIRVPSRATGLLVEAWGGSPVSMPVTQIYNAMQTGVIDGAMIDGTGVNAFKLNEVSKYITTGMKTTISPFFIIMNRDAYDGLTPAEREAIDKAGHQAALNGLASQLKVAEAGFVSFAATPGKEVIRLTPDQAAAFDKLSAPVTEEVVRKAGGDAQKIVDALKAGQ</sequence>
<feature type="chain" id="PRO_5047027569" evidence="4">
    <location>
        <begin position="25"/>
        <end position="328"/>
    </location>
</feature>
<organism evidence="5 6">
    <name type="scientific">Acidimangrovimonas pyrenivorans</name>
    <dbReference type="NCBI Taxonomy" id="2030798"/>
    <lineage>
        <taxon>Bacteria</taxon>
        <taxon>Pseudomonadati</taxon>
        <taxon>Pseudomonadota</taxon>
        <taxon>Alphaproteobacteria</taxon>
        <taxon>Rhodobacterales</taxon>
        <taxon>Paracoccaceae</taxon>
        <taxon>Acidimangrovimonas</taxon>
    </lineage>
</organism>
<evidence type="ECO:0000256" key="4">
    <source>
        <dbReference type="SAM" id="SignalP"/>
    </source>
</evidence>
<keyword evidence="3" id="KW-0574">Periplasm</keyword>
<proteinExistence type="predicted"/>
<dbReference type="RefSeq" id="WP_377833198.1">
    <property type="nucleotide sequence ID" value="NZ_JBHRSK010000007.1"/>
</dbReference>
<dbReference type="CDD" id="cd13665">
    <property type="entry name" value="PBP2_TRAP_Dctp3_4"/>
    <property type="match status" value="1"/>
</dbReference>
<comment type="subcellular location">
    <subcellularLocation>
        <location evidence="1">Periplasm</location>
    </subcellularLocation>
</comment>
<evidence type="ECO:0000256" key="1">
    <source>
        <dbReference type="ARBA" id="ARBA00004418"/>
    </source>
</evidence>
<dbReference type="PANTHER" id="PTHR33376:SF15">
    <property type="entry name" value="BLL6794 PROTEIN"/>
    <property type="match status" value="1"/>
</dbReference>
<dbReference type="InterPro" id="IPR038404">
    <property type="entry name" value="TRAP_DctP_sf"/>
</dbReference>
<dbReference type="NCBIfam" id="NF037995">
    <property type="entry name" value="TRAP_S1"/>
    <property type="match status" value="1"/>
</dbReference>
<gene>
    <name evidence="5" type="ORF">ACFOES_10370</name>
</gene>
<evidence type="ECO:0000313" key="5">
    <source>
        <dbReference type="EMBL" id="MFC2968499.1"/>
    </source>
</evidence>
<evidence type="ECO:0000256" key="2">
    <source>
        <dbReference type="ARBA" id="ARBA00022729"/>
    </source>
</evidence>
<protein>
    <submittedName>
        <fullName evidence="5">TRAP transporter substrate-binding protein</fullName>
    </submittedName>
</protein>
<dbReference type="Gene3D" id="3.40.190.170">
    <property type="entry name" value="Bacterial extracellular solute-binding protein, family 7"/>
    <property type="match status" value="1"/>
</dbReference>
<dbReference type="PANTHER" id="PTHR33376">
    <property type="match status" value="1"/>
</dbReference>
<dbReference type="InterPro" id="IPR018389">
    <property type="entry name" value="DctP_fam"/>
</dbReference>
<dbReference type="EMBL" id="JBHRSK010000007">
    <property type="protein sequence ID" value="MFC2968499.1"/>
    <property type="molecule type" value="Genomic_DNA"/>
</dbReference>
<evidence type="ECO:0000313" key="6">
    <source>
        <dbReference type="Proteomes" id="UP001595443"/>
    </source>
</evidence>
<evidence type="ECO:0000256" key="3">
    <source>
        <dbReference type="ARBA" id="ARBA00022764"/>
    </source>
</evidence>
<keyword evidence="6" id="KW-1185">Reference proteome</keyword>
<name>A0ABV7AGJ6_9RHOB</name>
<keyword evidence="2 4" id="KW-0732">Signal</keyword>
<reference evidence="6" key="1">
    <citation type="journal article" date="2019" name="Int. J. Syst. Evol. Microbiol.">
        <title>The Global Catalogue of Microorganisms (GCM) 10K type strain sequencing project: providing services to taxonomists for standard genome sequencing and annotation.</title>
        <authorList>
            <consortium name="The Broad Institute Genomics Platform"/>
            <consortium name="The Broad Institute Genome Sequencing Center for Infectious Disease"/>
            <person name="Wu L."/>
            <person name="Ma J."/>
        </authorList>
    </citation>
    <scope>NUCLEOTIDE SEQUENCE [LARGE SCALE GENOMIC DNA]</scope>
    <source>
        <strain evidence="6">KCTC 62192</strain>
    </source>
</reference>
<dbReference type="SUPFAM" id="SSF53850">
    <property type="entry name" value="Periplasmic binding protein-like II"/>
    <property type="match status" value="1"/>
</dbReference>
<accession>A0ABV7AGJ6</accession>
<dbReference type="Proteomes" id="UP001595443">
    <property type="component" value="Unassembled WGS sequence"/>
</dbReference>
<feature type="signal peptide" evidence="4">
    <location>
        <begin position="1"/>
        <end position="24"/>
    </location>
</feature>
<comment type="caution">
    <text evidence="5">The sequence shown here is derived from an EMBL/GenBank/DDBJ whole genome shotgun (WGS) entry which is preliminary data.</text>
</comment>